<dbReference type="SMART" id="SM00494">
    <property type="entry name" value="ChtBD2"/>
    <property type="match status" value="2"/>
</dbReference>
<dbReference type="Gene3D" id="2.170.140.10">
    <property type="entry name" value="Chitin binding domain"/>
    <property type="match status" value="1"/>
</dbReference>
<dbReference type="SUPFAM" id="SSF57625">
    <property type="entry name" value="Invertebrate chitin-binding proteins"/>
    <property type="match status" value="1"/>
</dbReference>
<proteinExistence type="predicted"/>
<accession>A0A9N9S696</accession>
<protein>
    <recommendedName>
        <fullName evidence="2">Chitin-binding type-2 domain-containing protein</fullName>
    </recommendedName>
</protein>
<name>A0A9N9S696_9DIPT</name>
<feature type="domain" description="Chitin-binding type-2" evidence="2">
    <location>
        <begin position="95"/>
        <end position="155"/>
    </location>
</feature>
<dbReference type="InterPro" id="IPR002557">
    <property type="entry name" value="Chitin-bd_dom"/>
</dbReference>
<keyword evidence="4" id="KW-1185">Reference proteome</keyword>
<dbReference type="OrthoDB" id="6020543at2759"/>
<dbReference type="InterPro" id="IPR036508">
    <property type="entry name" value="Chitin-bd_dom_sf"/>
</dbReference>
<organism evidence="3 4">
    <name type="scientific">Chironomus riparius</name>
    <dbReference type="NCBI Taxonomy" id="315576"/>
    <lineage>
        <taxon>Eukaryota</taxon>
        <taxon>Metazoa</taxon>
        <taxon>Ecdysozoa</taxon>
        <taxon>Arthropoda</taxon>
        <taxon>Hexapoda</taxon>
        <taxon>Insecta</taxon>
        <taxon>Pterygota</taxon>
        <taxon>Neoptera</taxon>
        <taxon>Endopterygota</taxon>
        <taxon>Diptera</taxon>
        <taxon>Nematocera</taxon>
        <taxon>Chironomoidea</taxon>
        <taxon>Chironomidae</taxon>
        <taxon>Chironominae</taxon>
        <taxon>Chironomus</taxon>
    </lineage>
</organism>
<feature type="chain" id="PRO_5040238294" description="Chitin-binding type-2 domain-containing protein" evidence="1">
    <location>
        <begin position="22"/>
        <end position="243"/>
    </location>
</feature>
<feature type="domain" description="Chitin-binding type-2" evidence="2">
    <location>
        <begin position="160"/>
        <end position="217"/>
    </location>
</feature>
<reference evidence="3" key="2">
    <citation type="submission" date="2022-10" db="EMBL/GenBank/DDBJ databases">
        <authorList>
            <consortium name="ENA_rothamsted_submissions"/>
            <consortium name="culmorum"/>
            <person name="King R."/>
        </authorList>
    </citation>
    <scope>NUCLEOTIDE SEQUENCE</scope>
</reference>
<sequence>MVHRSFLVLAITLISAHLSQQQQNLCGTDGTRIWVDDPSSCNAYLWCNWDRTVTPPTLTSVHQLDCRAQGSTFFRPDPTGTSGVCTDSFPECSATSMCPPAGTDEIMIANPDDATCREHRPCRSVSSPFSSCREPLVFNRNTGTCDFADRAPCNPFGSAPAGCPVGANGNYPGETCYSFILCENGAITGRFNCGTGLLFDQTERQCIPDSDPPACIRTFEIQRVKTVNALSGFYRFLRAVHLN</sequence>
<evidence type="ECO:0000313" key="3">
    <source>
        <dbReference type="EMBL" id="CAG9811291.1"/>
    </source>
</evidence>
<dbReference type="GO" id="GO:0008061">
    <property type="term" value="F:chitin binding"/>
    <property type="evidence" value="ECO:0007669"/>
    <property type="project" value="InterPro"/>
</dbReference>
<dbReference type="Pfam" id="PF01607">
    <property type="entry name" value="CBM_14"/>
    <property type="match status" value="1"/>
</dbReference>
<reference evidence="3" key="1">
    <citation type="submission" date="2022-01" db="EMBL/GenBank/DDBJ databases">
        <authorList>
            <person name="King R."/>
        </authorList>
    </citation>
    <scope>NUCLEOTIDE SEQUENCE</scope>
</reference>
<dbReference type="PROSITE" id="PS50940">
    <property type="entry name" value="CHIT_BIND_II"/>
    <property type="match status" value="2"/>
</dbReference>
<feature type="signal peptide" evidence="1">
    <location>
        <begin position="1"/>
        <end position="21"/>
    </location>
</feature>
<gene>
    <name evidence="3" type="ORF">CHIRRI_LOCUS14100</name>
</gene>
<dbReference type="EMBL" id="OU895880">
    <property type="protein sequence ID" value="CAG9811291.1"/>
    <property type="molecule type" value="Genomic_DNA"/>
</dbReference>
<evidence type="ECO:0000259" key="2">
    <source>
        <dbReference type="PROSITE" id="PS50940"/>
    </source>
</evidence>
<keyword evidence="1" id="KW-0732">Signal</keyword>
<dbReference type="GO" id="GO:0005576">
    <property type="term" value="C:extracellular region"/>
    <property type="evidence" value="ECO:0007669"/>
    <property type="project" value="InterPro"/>
</dbReference>
<evidence type="ECO:0000256" key="1">
    <source>
        <dbReference type="SAM" id="SignalP"/>
    </source>
</evidence>
<evidence type="ECO:0000313" key="4">
    <source>
        <dbReference type="Proteomes" id="UP001153620"/>
    </source>
</evidence>
<dbReference type="AlphaFoldDB" id="A0A9N9S696"/>
<dbReference type="Proteomes" id="UP001153620">
    <property type="component" value="Chromosome 4"/>
</dbReference>